<organism evidence="1 2">
    <name type="scientific">Leptospira selangorensis</name>
    <dbReference type="NCBI Taxonomy" id="2484982"/>
    <lineage>
        <taxon>Bacteria</taxon>
        <taxon>Pseudomonadati</taxon>
        <taxon>Spirochaetota</taxon>
        <taxon>Spirochaetia</taxon>
        <taxon>Leptospirales</taxon>
        <taxon>Leptospiraceae</taxon>
        <taxon>Leptospira</taxon>
    </lineage>
</organism>
<reference evidence="2" key="1">
    <citation type="journal article" date="2019" name="PLoS Negl. Trop. Dis.">
        <title>Revisiting the worldwide diversity of Leptospira species in the environment.</title>
        <authorList>
            <person name="Vincent A.T."/>
            <person name="Schiettekatte O."/>
            <person name="Bourhy P."/>
            <person name="Veyrier F.J."/>
            <person name="Picardeau M."/>
        </authorList>
    </citation>
    <scope>NUCLEOTIDE SEQUENCE [LARGE SCALE GENOMIC DNA]</scope>
    <source>
        <strain evidence="2">201702406</strain>
    </source>
</reference>
<dbReference type="EMBL" id="RQGU01000009">
    <property type="protein sequence ID" value="TGM30961.1"/>
    <property type="molecule type" value="Genomic_DNA"/>
</dbReference>
<feature type="non-terminal residue" evidence="1">
    <location>
        <position position="1"/>
    </location>
</feature>
<sequence>IPLFGVTDRVIELKHRKTKSFQNGFVQNEYEIVK</sequence>
<keyword evidence="2" id="KW-1185">Reference proteome</keyword>
<name>A0ABY2NIG7_9LEPT</name>
<gene>
    <name evidence="1" type="ORF">EHQ82_00140</name>
</gene>
<comment type="caution">
    <text evidence="1">The sequence shown here is derived from an EMBL/GenBank/DDBJ whole genome shotgun (WGS) entry which is preliminary data.</text>
</comment>
<accession>A0ABY2NIG7</accession>
<evidence type="ECO:0000313" key="2">
    <source>
        <dbReference type="Proteomes" id="UP000298057"/>
    </source>
</evidence>
<dbReference type="Proteomes" id="UP000298057">
    <property type="component" value="Unassembled WGS sequence"/>
</dbReference>
<proteinExistence type="predicted"/>
<protein>
    <submittedName>
        <fullName evidence="1">Dihydrofolate reductase</fullName>
    </submittedName>
</protein>
<evidence type="ECO:0000313" key="1">
    <source>
        <dbReference type="EMBL" id="TGM30961.1"/>
    </source>
</evidence>